<dbReference type="AlphaFoldDB" id="A0AAV3NVI3"/>
<accession>A0AAV3NVI3</accession>
<comment type="caution">
    <text evidence="2">The sequence shown here is derived from an EMBL/GenBank/DDBJ whole genome shotgun (WGS) entry which is preliminary data.</text>
</comment>
<dbReference type="Proteomes" id="UP001454036">
    <property type="component" value="Unassembled WGS sequence"/>
</dbReference>
<reference evidence="2 3" key="1">
    <citation type="submission" date="2024-01" db="EMBL/GenBank/DDBJ databases">
        <title>The complete chloroplast genome sequence of Lithospermum erythrorhizon: insights into the phylogenetic relationship among Boraginaceae species and the maternal lineages of purple gromwells.</title>
        <authorList>
            <person name="Okada T."/>
            <person name="Watanabe K."/>
        </authorList>
    </citation>
    <scope>NUCLEOTIDE SEQUENCE [LARGE SCALE GENOMIC DNA]</scope>
</reference>
<evidence type="ECO:0000313" key="2">
    <source>
        <dbReference type="EMBL" id="GAA0143364.1"/>
    </source>
</evidence>
<gene>
    <name evidence="2" type="ORF">LIER_04064</name>
</gene>
<dbReference type="Gene3D" id="3.30.420.10">
    <property type="entry name" value="Ribonuclease H-like superfamily/Ribonuclease H"/>
    <property type="match status" value="1"/>
</dbReference>
<evidence type="ECO:0000259" key="1">
    <source>
        <dbReference type="Pfam" id="PF13456"/>
    </source>
</evidence>
<sequence length="87" mass="10066">MDQIRGLCGVRHKPLVRYHARVIQLPKGFEQVVFEHIPRAQNEEVDHLSRLATTYYDELPKGVYVEAREKPAHKEAISMPMLGEPED</sequence>
<feature type="domain" description="RNase H type-1" evidence="1">
    <location>
        <begin position="2"/>
        <end position="51"/>
    </location>
</feature>
<dbReference type="Pfam" id="PF13456">
    <property type="entry name" value="RVT_3"/>
    <property type="match status" value="1"/>
</dbReference>
<protein>
    <recommendedName>
        <fullName evidence="1">RNase H type-1 domain-containing protein</fullName>
    </recommendedName>
</protein>
<dbReference type="InterPro" id="IPR002156">
    <property type="entry name" value="RNaseH_domain"/>
</dbReference>
<evidence type="ECO:0000313" key="3">
    <source>
        <dbReference type="Proteomes" id="UP001454036"/>
    </source>
</evidence>
<dbReference type="GO" id="GO:0003676">
    <property type="term" value="F:nucleic acid binding"/>
    <property type="evidence" value="ECO:0007669"/>
    <property type="project" value="InterPro"/>
</dbReference>
<dbReference type="InterPro" id="IPR036397">
    <property type="entry name" value="RNaseH_sf"/>
</dbReference>
<organism evidence="2 3">
    <name type="scientific">Lithospermum erythrorhizon</name>
    <name type="common">Purple gromwell</name>
    <name type="synonym">Lithospermum officinale var. erythrorhizon</name>
    <dbReference type="NCBI Taxonomy" id="34254"/>
    <lineage>
        <taxon>Eukaryota</taxon>
        <taxon>Viridiplantae</taxon>
        <taxon>Streptophyta</taxon>
        <taxon>Embryophyta</taxon>
        <taxon>Tracheophyta</taxon>
        <taxon>Spermatophyta</taxon>
        <taxon>Magnoliopsida</taxon>
        <taxon>eudicotyledons</taxon>
        <taxon>Gunneridae</taxon>
        <taxon>Pentapetalae</taxon>
        <taxon>asterids</taxon>
        <taxon>lamiids</taxon>
        <taxon>Boraginales</taxon>
        <taxon>Boraginaceae</taxon>
        <taxon>Boraginoideae</taxon>
        <taxon>Lithospermeae</taxon>
        <taxon>Lithospermum</taxon>
    </lineage>
</organism>
<proteinExistence type="predicted"/>
<dbReference type="GO" id="GO:0004523">
    <property type="term" value="F:RNA-DNA hybrid ribonuclease activity"/>
    <property type="evidence" value="ECO:0007669"/>
    <property type="project" value="InterPro"/>
</dbReference>
<name>A0AAV3NVI3_LITER</name>
<dbReference type="EMBL" id="BAABME010000509">
    <property type="protein sequence ID" value="GAA0143364.1"/>
    <property type="molecule type" value="Genomic_DNA"/>
</dbReference>
<keyword evidence="3" id="KW-1185">Reference proteome</keyword>